<keyword evidence="3" id="KW-1185">Reference proteome</keyword>
<dbReference type="EMBL" id="BLLK01000062">
    <property type="protein sequence ID" value="GFH58378.1"/>
    <property type="molecule type" value="Genomic_DNA"/>
</dbReference>
<sequence>MAADSNMCIKLHVDDGCGNEGFGIPLKQLLPNKRHGSSYNTLRYFALAALFRYENGVVPEYALKNFGTRFTFKHQGKTIVIPDDARFSDLLEKYCSEYLMDDTNEDVVLEVYCQFSDQYWQKRKQRQRGADTADNMVKTMKHWVTKASNAFKKMQNKMEQNKVGADFVEIDGQGQEKKKRAYGNPIEQWTTNFVRLVLHEGAKQKTKKIVNSQEVVMEKVEHAFDIFAFTLLKVCKEASGLLEDFVVRHEDAIHDVFMIAVGQEPRSVLDARLAYSPSAPAVEEETIVEETANISYEQDDKNAPEEWKIFFEKEENVNGVILERPNTDDVISISSEEQSSSSDESSIVHVDAAMDVLDKYAVPDKETAEEVEDDDSWAMLDDEM</sequence>
<accession>A0AAD3D607</accession>
<organism evidence="2 3">
    <name type="scientific">Chaetoceros tenuissimus</name>
    <dbReference type="NCBI Taxonomy" id="426638"/>
    <lineage>
        <taxon>Eukaryota</taxon>
        <taxon>Sar</taxon>
        <taxon>Stramenopiles</taxon>
        <taxon>Ochrophyta</taxon>
        <taxon>Bacillariophyta</taxon>
        <taxon>Coscinodiscophyceae</taxon>
        <taxon>Chaetocerotophycidae</taxon>
        <taxon>Chaetocerotales</taxon>
        <taxon>Chaetocerotaceae</taxon>
        <taxon>Chaetoceros</taxon>
    </lineage>
</organism>
<gene>
    <name evidence="2" type="ORF">CTEN210_14854</name>
</gene>
<proteinExistence type="predicted"/>
<dbReference type="AlphaFoldDB" id="A0AAD3D607"/>
<dbReference type="Proteomes" id="UP001054902">
    <property type="component" value="Unassembled WGS sequence"/>
</dbReference>
<protein>
    <submittedName>
        <fullName evidence="2">Uncharacterized protein</fullName>
    </submittedName>
</protein>
<name>A0AAD3D607_9STRA</name>
<evidence type="ECO:0000313" key="3">
    <source>
        <dbReference type="Proteomes" id="UP001054902"/>
    </source>
</evidence>
<comment type="caution">
    <text evidence="2">The sequence shown here is derived from an EMBL/GenBank/DDBJ whole genome shotgun (WGS) entry which is preliminary data.</text>
</comment>
<feature type="region of interest" description="Disordered" evidence="1">
    <location>
        <begin position="364"/>
        <end position="384"/>
    </location>
</feature>
<feature type="compositionally biased region" description="Acidic residues" evidence="1">
    <location>
        <begin position="369"/>
        <end position="384"/>
    </location>
</feature>
<reference evidence="2 3" key="1">
    <citation type="journal article" date="2021" name="Sci. Rep.">
        <title>The genome of the diatom Chaetoceros tenuissimus carries an ancient integrated fragment of an extant virus.</title>
        <authorList>
            <person name="Hongo Y."/>
            <person name="Kimura K."/>
            <person name="Takaki Y."/>
            <person name="Yoshida Y."/>
            <person name="Baba S."/>
            <person name="Kobayashi G."/>
            <person name="Nagasaki K."/>
            <person name="Hano T."/>
            <person name="Tomaru Y."/>
        </authorList>
    </citation>
    <scope>NUCLEOTIDE SEQUENCE [LARGE SCALE GENOMIC DNA]</scope>
    <source>
        <strain evidence="2 3">NIES-3715</strain>
    </source>
</reference>
<evidence type="ECO:0000256" key="1">
    <source>
        <dbReference type="SAM" id="MobiDB-lite"/>
    </source>
</evidence>
<evidence type="ECO:0000313" key="2">
    <source>
        <dbReference type="EMBL" id="GFH58378.1"/>
    </source>
</evidence>